<proteinExistence type="inferred from homology"/>
<keyword evidence="8 10" id="KW-0067">ATP-binding</keyword>
<evidence type="ECO:0000256" key="5">
    <source>
        <dbReference type="ARBA" id="ARBA00022747"/>
    </source>
</evidence>
<comment type="similarity">
    <text evidence="2 10">Belongs to the HsdR family.</text>
</comment>
<gene>
    <name evidence="13" type="ORF">OOZ53_12340</name>
</gene>
<dbReference type="InterPro" id="IPR055180">
    <property type="entry name" value="HsdR_RecA-like_helicase_dom_2"/>
</dbReference>
<dbReference type="Gene3D" id="3.90.1570.50">
    <property type="match status" value="1"/>
</dbReference>
<name>A0ABT4VN88_9HYPH</name>
<evidence type="ECO:0000256" key="6">
    <source>
        <dbReference type="ARBA" id="ARBA00022759"/>
    </source>
</evidence>
<dbReference type="EC" id="3.1.21.3" evidence="10"/>
<keyword evidence="4 10" id="KW-0547">Nucleotide-binding</keyword>
<organism evidence="13 14">
    <name type="scientific">Hoeflea poritis</name>
    <dbReference type="NCBI Taxonomy" id="2993659"/>
    <lineage>
        <taxon>Bacteria</taxon>
        <taxon>Pseudomonadati</taxon>
        <taxon>Pseudomonadota</taxon>
        <taxon>Alphaproteobacteria</taxon>
        <taxon>Hyphomicrobiales</taxon>
        <taxon>Rhizobiaceae</taxon>
        <taxon>Hoeflea</taxon>
    </lineage>
</organism>
<keyword evidence="5 10" id="KW-0680">Restriction system</keyword>
<evidence type="ECO:0000256" key="2">
    <source>
        <dbReference type="ARBA" id="ARBA00008598"/>
    </source>
</evidence>
<evidence type="ECO:0000256" key="1">
    <source>
        <dbReference type="ARBA" id="ARBA00000851"/>
    </source>
</evidence>
<feature type="coiled-coil region" evidence="11">
    <location>
        <begin position="496"/>
        <end position="523"/>
    </location>
</feature>
<keyword evidence="9 10" id="KW-0238">DNA-binding</keyword>
<evidence type="ECO:0000256" key="4">
    <source>
        <dbReference type="ARBA" id="ARBA00022741"/>
    </source>
</evidence>
<dbReference type="EMBL" id="JAPJZH010000006">
    <property type="protein sequence ID" value="MDA4846145.1"/>
    <property type="molecule type" value="Genomic_DNA"/>
</dbReference>
<dbReference type="GO" id="GO:0004519">
    <property type="term" value="F:endonuclease activity"/>
    <property type="evidence" value="ECO:0007669"/>
    <property type="project" value="UniProtKB-KW"/>
</dbReference>
<dbReference type="CDD" id="cd18030">
    <property type="entry name" value="DEXHc_RE_I_HsdR"/>
    <property type="match status" value="1"/>
</dbReference>
<evidence type="ECO:0000313" key="14">
    <source>
        <dbReference type="Proteomes" id="UP001148313"/>
    </source>
</evidence>
<protein>
    <recommendedName>
        <fullName evidence="10">Type I restriction enzyme endonuclease subunit</fullName>
        <shortName evidence="10">R protein</shortName>
        <ecNumber evidence="10">3.1.21.3</ecNumber>
    </recommendedName>
</protein>
<dbReference type="RefSeq" id="WP_271089865.1">
    <property type="nucleotide sequence ID" value="NZ_JAPJZH010000006.1"/>
</dbReference>
<keyword evidence="14" id="KW-1185">Reference proteome</keyword>
<dbReference type="Gene3D" id="3.40.50.300">
    <property type="entry name" value="P-loop containing nucleotide triphosphate hydrolases"/>
    <property type="match status" value="2"/>
</dbReference>
<keyword evidence="3" id="KW-0540">Nuclease</keyword>
<dbReference type="CDD" id="cd18800">
    <property type="entry name" value="SF2_C_EcoR124I-like"/>
    <property type="match status" value="1"/>
</dbReference>
<dbReference type="Pfam" id="PF11867">
    <property type="entry name" value="T1RH-like_C"/>
    <property type="match status" value="1"/>
</dbReference>
<dbReference type="Pfam" id="PF18766">
    <property type="entry name" value="SWI2_SNF2"/>
    <property type="match status" value="1"/>
</dbReference>
<comment type="catalytic activity">
    <reaction evidence="1 10">
        <text>Endonucleolytic cleavage of DNA to give random double-stranded fragments with terminal 5'-phosphates, ATP is simultaneously hydrolyzed.</text>
        <dbReference type="EC" id="3.1.21.3"/>
    </reaction>
</comment>
<evidence type="ECO:0000256" key="9">
    <source>
        <dbReference type="ARBA" id="ARBA00023125"/>
    </source>
</evidence>
<dbReference type="InterPro" id="IPR027417">
    <property type="entry name" value="P-loop_NTPase"/>
</dbReference>
<evidence type="ECO:0000313" key="13">
    <source>
        <dbReference type="EMBL" id="MDA4846145.1"/>
    </source>
</evidence>
<keyword evidence="7 10" id="KW-0378">Hydrolase</keyword>
<accession>A0ABT4VN88</accession>
<dbReference type="PANTHER" id="PTHR30195">
    <property type="entry name" value="TYPE I SITE-SPECIFIC DEOXYRIBONUCLEASE PROTEIN SUBUNIT M AND R"/>
    <property type="match status" value="1"/>
</dbReference>
<keyword evidence="6 13" id="KW-0255">Endonuclease</keyword>
<dbReference type="InterPro" id="IPR007409">
    <property type="entry name" value="Restrct_endonuc_type1_HsdR_N"/>
</dbReference>
<dbReference type="InterPro" id="IPR051268">
    <property type="entry name" value="Type-I_R_enzyme_R_subunit"/>
</dbReference>
<dbReference type="InterPro" id="IPR021810">
    <property type="entry name" value="T1RH-like_C"/>
</dbReference>
<comment type="function">
    <text evidence="10">Subunit R is required for both nuclease and ATPase activities, but not for modification.</text>
</comment>
<dbReference type="SMART" id="SM00487">
    <property type="entry name" value="DEXDc"/>
    <property type="match status" value="1"/>
</dbReference>
<evidence type="ECO:0000256" key="8">
    <source>
        <dbReference type="ARBA" id="ARBA00022840"/>
    </source>
</evidence>
<evidence type="ECO:0000256" key="3">
    <source>
        <dbReference type="ARBA" id="ARBA00022722"/>
    </source>
</evidence>
<dbReference type="Proteomes" id="UP001148313">
    <property type="component" value="Unassembled WGS sequence"/>
</dbReference>
<dbReference type="NCBIfam" id="TIGR00348">
    <property type="entry name" value="hsdR"/>
    <property type="match status" value="1"/>
</dbReference>
<evidence type="ECO:0000259" key="12">
    <source>
        <dbReference type="PROSITE" id="PS51192"/>
    </source>
</evidence>
<dbReference type="Pfam" id="PF04313">
    <property type="entry name" value="HSDR_N"/>
    <property type="match status" value="1"/>
</dbReference>
<evidence type="ECO:0000256" key="10">
    <source>
        <dbReference type="RuleBase" id="RU364115"/>
    </source>
</evidence>
<evidence type="ECO:0000256" key="7">
    <source>
        <dbReference type="ARBA" id="ARBA00022801"/>
    </source>
</evidence>
<feature type="domain" description="Helicase ATP-binding" evidence="12">
    <location>
        <begin position="308"/>
        <end position="475"/>
    </location>
</feature>
<dbReference type="InterPro" id="IPR004473">
    <property type="entry name" value="Restrct_endonuc_typeI_HsdR"/>
</dbReference>
<comment type="caution">
    <text evidence="13">The sequence shown here is derived from an EMBL/GenBank/DDBJ whole genome shotgun (WGS) entry which is preliminary data.</text>
</comment>
<dbReference type="Pfam" id="PF22679">
    <property type="entry name" value="T1R_D3-like"/>
    <property type="match status" value="1"/>
</dbReference>
<keyword evidence="11" id="KW-0175">Coiled coil</keyword>
<dbReference type="PANTHER" id="PTHR30195:SF15">
    <property type="entry name" value="TYPE I RESTRICTION ENZYME HINDI ENDONUCLEASE SUBUNIT"/>
    <property type="match status" value="1"/>
</dbReference>
<comment type="subunit">
    <text evidence="10">The type I restriction/modification system is composed of three polypeptides R, M and S.</text>
</comment>
<dbReference type="CDD" id="cd22332">
    <property type="entry name" value="HsdR_N"/>
    <property type="match status" value="1"/>
</dbReference>
<evidence type="ECO:0000256" key="11">
    <source>
        <dbReference type="SAM" id="Coils"/>
    </source>
</evidence>
<dbReference type="InterPro" id="IPR040980">
    <property type="entry name" value="SWI2_SNF2"/>
</dbReference>
<dbReference type="InterPro" id="IPR014001">
    <property type="entry name" value="Helicase_ATP-bd"/>
</dbReference>
<dbReference type="SUPFAM" id="SSF52540">
    <property type="entry name" value="P-loop containing nucleoside triphosphate hydrolases"/>
    <property type="match status" value="2"/>
</dbReference>
<sequence length="1063" mass="120790">MSEPPDILYKQPDPDHSGFSEHALVQKPAVQLFAELGWATLDLRREFEDETLAQGRTLHREQSETQGWYPREWWLPDRLRAALARLNADLDGDALEQAYREITRPRIGLSPYAANREVMALLRDGVPVSTRNARGEAETQTARVIDWRAIDANDFLLAEEVWFGTELHSRRADLIGFVNGMPLLFIELKGMQVNVQRAFTGNLTDYKDTIPHAFHGNGFVLLSNGSDTRIGASHAPWRFFRQWKRLDEDEPGQISLERAIRAACTPAALLDMVENFTVFQDEKNGLAKKIAQNHQKIGVNRAIANLDKREENDGKIGVFWHTQGSGKSLSMVFFARKALRKMRGGMTFVIVTDRTELDDQIARTFAECGLLEKQTDAAQAQTRKHLLQLLEGNERFMFTLIQKFASEDKLEPLGVISDRDDIVVIVDEAHRSQYATFAANMRSALPNASFIGFTGTPLLAGEEKTREVFGNYVSVYDFAQSVEDGATVPLYYENRIPELQLKVDDLNERLGELLDDADLDEEQEKALERRMGRQYHVITRDDRLEKIAEDVVKHFPARGYRGKGMFVAIDKATALRMHEKVQKRWNAEIERLEALTSPTEEETDRLKYMRETEMAVIVSQSQNEIADLEKFGIDIRPHRKRILDEDLDDRFKADEDPLRLIFVCAMWITGFDVPTCSTVYLDKPMRNHTLMQTIARANRTSEGKSAGLIVDYVGIFRKLQEALEIYVTPRTDDKPPIEDKGELIAEFLKALDEVEKFASFHGADLSAIRTSRGFDRQAAIDKARDALNLRDDVVKTFTAHEKHVWGLFTAALPDKRARAEQARAIVLRFVAKCLKADRGQVDISDIENAIQDLLDDVIEGVQISAAIRQDDDATGRVDLSKIDIDKLRAEKEDEAIATRAQKLRTAVGAKVKAMAARNPIRSTLVAKFEALVAEYNTGNMEAEEFVNRLLDFLSTLDDEERRNVREGLAEEELAIFDLLTNPGPELSEDEREVVKRVAGDVLHRVKTEVEALDWQLREKARAAVRAKIREALDALPASYEESMWNRKVERTYDWIMQSAAEQD</sequence>
<dbReference type="PROSITE" id="PS51192">
    <property type="entry name" value="HELICASE_ATP_BIND_1"/>
    <property type="match status" value="1"/>
</dbReference>
<reference evidence="13" key="1">
    <citation type="submission" date="2022-11" db="EMBL/GenBank/DDBJ databases">
        <title>Hoeflea poritis sp. nov., isolated from scleractinian coral Porites lutea.</title>
        <authorList>
            <person name="Zhang G."/>
            <person name="Wei Q."/>
            <person name="Cai L."/>
        </authorList>
    </citation>
    <scope>NUCLEOTIDE SEQUENCE</scope>
    <source>
        <strain evidence="13">E7-10</strain>
    </source>
</reference>